<proteinExistence type="predicted"/>
<evidence type="ECO:0000313" key="2">
    <source>
        <dbReference type="EMBL" id="ODM24335.1"/>
    </source>
</evidence>
<dbReference type="AlphaFoldDB" id="A0A1E3BU05"/>
<evidence type="ECO:0008006" key="5">
    <source>
        <dbReference type="Google" id="ProtNLM"/>
    </source>
</evidence>
<dbReference type="EMBL" id="JXNT01000001">
    <property type="protein sequence ID" value="ODM24367.1"/>
    <property type="molecule type" value="Genomic_DNA"/>
</dbReference>
<protein>
    <recommendedName>
        <fullName evidence="5">MARVEL domain-containing protein</fullName>
    </recommendedName>
</protein>
<keyword evidence="1" id="KW-0812">Transmembrane</keyword>
<dbReference type="OrthoDB" id="4494999at2759"/>
<evidence type="ECO:0000313" key="4">
    <source>
        <dbReference type="Proteomes" id="UP000094569"/>
    </source>
</evidence>
<dbReference type="EMBL" id="JXNT01000001">
    <property type="protein sequence ID" value="ODM24335.1"/>
    <property type="molecule type" value="Genomic_DNA"/>
</dbReference>
<gene>
    <name evidence="2" type="ORF">SI65_01925</name>
    <name evidence="3" type="ORF">SI65_01957</name>
</gene>
<name>A0A1E3BU05_ASPCR</name>
<feature type="transmembrane region" description="Helical" evidence="1">
    <location>
        <begin position="39"/>
        <end position="58"/>
    </location>
</feature>
<keyword evidence="4" id="KW-1185">Reference proteome</keyword>
<keyword evidence="1" id="KW-1133">Transmembrane helix</keyword>
<feature type="transmembrane region" description="Helical" evidence="1">
    <location>
        <begin position="70"/>
        <end position="92"/>
    </location>
</feature>
<accession>A0A1E3BU05</accession>
<dbReference type="VEuPathDB" id="FungiDB:SI65_01957"/>
<feature type="transmembrane region" description="Helical" evidence="1">
    <location>
        <begin position="112"/>
        <end position="133"/>
    </location>
</feature>
<dbReference type="Proteomes" id="UP000094569">
    <property type="component" value="Unassembled WGS sequence"/>
</dbReference>
<evidence type="ECO:0000256" key="1">
    <source>
        <dbReference type="SAM" id="Phobius"/>
    </source>
</evidence>
<evidence type="ECO:0000313" key="3">
    <source>
        <dbReference type="EMBL" id="ODM24367.1"/>
    </source>
</evidence>
<organism evidence="3 4">
    <name type="scientific">Aspergillus cristatus</name>
    <name type="common">Chinese Fuzhuan brick tea-fermentation fungus</name>
    <name type="synonym">Eurotium cristatum</name>
    <dbReference type="NCBI Taxonomy" id="573508"/>
    <lineage>
        <taxon>Eukaryota</taxon>
        <taxon>Fungi</taxon>
        <taxon>Dikarya</taxon>
        <taxon>Ascomycota</taxon>
        <taxon>Pezizomycotina</taxon>
        <taxon>Eurotiomycetes</taxon>
        <taxon>Eurotiomycetidae</taxon>
        <taxon>Eurotiales</taxon>
        <taxon>Aspergillaceae</taxon>
        <taxon>Aspergillus</taxon>
        <taxon>Aspergillus subgen. Aspergillus</taxon>
    </lineage>
</organism>
<comment type="caution">
    <text evidence="3">The sequence shown here is derived from an EMBL/GenBank/DDBJ whole genome shotgun (WGS) entry which is preliminary data.</text>
</comment>
<feature type="transmembrane region" description="Helical" evidence="1">
    <location>
        <begin position="12"/>
        <end position="33"/>
    </location>
</feature>
<keyword evidence="1" id="KW-0472">Membrane</keyword>
<reference evidence="3 4" key="1">
    <citation type="journal article" date="2016" name="BMC Genomics">
        <title>Comparative genomic and transcriptomic analyses of the Fuzhuan brick tea-fermentation fungus Aspergillus cristatus.</title>
        <authorList>
            <person name="Ge Y."/>
            <person name="Wang Y."/>
            <person name="Liu Y."/>
            <person name="Tan Y."/>
            <person name="Ren X."/>
            <person name="Zhang X."/>
            <person name="Hyde K.D."/>
            <person name="Liu Y."/>
            <person name="Liu Z."/>
        </authorList>
    </citation>
    <scope>NUCLEOTIDE SEQUENCE [LARGE SCALE GENOMIC DNA]</scope>
    <source>
        <strain evidence="3 4">GZAAS20.1005</strain>
    </source>
</reference>
<dbReference type="VEuPathDB" id="FungiDB:SI65_01925"/>
<sequence length="155" mass="17327">MAFSDGRSWGISLGLRIPALLLNIFSIICFSYAFPEGMLIWLILFSIVALWSLIDLILLDYRDHHPGIDLGLDLLSWLILGIMGLIAIGLYFTTTGTAGLDLPDHCLIVLRLGAILASIAAVFHLVLFIRACIHVHQRRREGKKLNYEITEGNRI</sequence>